<dbReference type="EMBL" id="CAJNDS010002478">
    <property type="protein sequence ID" value="CAE7492188.1"/>
    <property type="molecule type" value="Genomic_DNA"/>
</dbReference>
<accession>A0A812SM66</accession>
<organism evidence="7 8">
    <name type="scientific">Symbiodinium natans</name>
    <dbReference type="NCBI Taxonomy" id="878477"/>
    <lineage>
        <taxon>Eukaryota</taxon>
        <taxon>Sar</taxon>
        <taxon>Alveolata</taxon>
        <taxon>Dinophyceae</taxon>
        <taxon>Suessiales</taxon>
        <taxon>Symbiodiniaceae</taxon>
        <taxon>Symbiodinium</taxon>
    </lineage>
</organism>
<dbReference type="InterPro" id="IPR036581">
    <property type="entry name" value="Cyanate_lyase_C_sf"/>
</dbReference>
<dbReference type="EC" id="4.2.1.104" evidence="3"/>
<feature type="active site" evidence="3">
    <location>
        <position position="101"/>
    </location>
</feature>
<dbReference type="InterPro" id="IPR008076">
    <property type="entry name" value="Cyanase"/>
</dbReference>
<feature type="active site" evidence="3">
    <location>
        <position position="104"/>
    </location>
</feature>
<feature type="repeat" description="TPR" evidence="4">
    <location>
        <begin position="660"/>
        <end position="693"/>
    </location>
</feature>
<feature type="compositionally biased region" description="Polar residues" evidence="5">
    <location>
        <begin position="1253"/>
        <end position="1262"/>
    </location>
</feature>
<evidence type="ECO:0000313" key="7">
    <source>
        <dbReference type="EMBL" id="CAE7492188.1"/>
    </source>
</evidence>
<dbReference type="SUPFAM" id="SSF48371">
    <property type="entry name" value="ARM repeat"/>
    <property type="match status" value="1"/>
</dbReference>
<feature type="region of interest" description="Disordered" evidence="5">
    <location>
        <begin position="1301"/>
        <end position="1342"/>
    </location>
</feature>
<comment type="function">
    <text evidence="1 3">Catalyzes the reaction of cyanate with bicarbonate to produce ammonia and carbon dioxide.</text>
</comment>
<dbReference type="Pfam" id="PF12830">
    <property type="entry name" value="Nipped-B_C"/>
    <property type="match status" value="1"/>
</dbReference>
<keyword evidence="8" id="KW-1185">Reference proteome</keyword>
<feature type="active site" evidence="3">
    <location>
        <position position="127"/>
    </location>
</feature>
<feature type="domain" description="Cyanate lyase C-terminal" evidence="6">
    <location>
        <begin position="88"/>
        <end position="161"/>
    </location>
</feature>
<proteinExistence type="inferred from homology"/>
<dbReference type="Gene3D" id="1.25.40.10">
    <property type="entry name" value="Tetratricopeptide repeat domain"/>
    <property type="match status" value="1"/>
</dbReference>
<dbReference type="SMART" id="SM01116">
    <property type="entry name" value="Cyanate_lyase"/>
    <property type="match status" value="1"/>
</dbReference>
<feature type="compositionally biased region" description="Acidic residues" evidence="5">
    <location>
        <begin position="1748"/>
        <end position="1757"/>
    </location>
</feature>
<evidence type="ECO:0000313" key="8">
    <source>
        <dbReference type="Proteomes" id="UP000604046"/>
    </source>
</evidence>
<protein>
    <recommendedName>
        <fullName evidence="3">Cyanate hydratase</fullName>
        <shortName evidence="3">Cyanase</shortName>
        <ecNumber evidence="3">4.2.1.104</ecNumber>
    </recommendedName>
    <alternativeName>
        <fullName evidence="3">Cyanate hydrolase</fullName>
    </alternativeName>
    <alternativeName>
        <fullName evidence="3">Cyanate lyase</fullName>
    </alternativeName>
</protein>
<dbReference type="Proteomes" id="UP000604046">
    <property type="component" value="Unassembled WGS sequence"/>
</dbReference>
<sequence length="1793" mass="196677">MELPPAKRLRTDPDQKAALVQRLLAAKEGSGKSFDEIAAGLGLTNAYTANLFFNQAQLKAHSVKKLKELVPKISEEDLAAMQRPPMRSFDPAILQEPNVYRTYEAVTHYGEAIKALINEQCGDGIMSAIDFYLDVGTTTGKKGEKRVVITMNGKFLPHVEQMATDNTDEPSVFHCFGGKITSRAEIRLWRLPQGLVCQGGAAPMDRTARGGGQTLQGWEGAMNIFHVLLIRFVALGAAAAEEGRLLQHIALRVSLEDGRDMPRSKNRQSFSFIGWGRFSLRVNVAECCETIESRPWSEAARVVEAWDAELFLSKGADDEQAEGLRSLSDDIVFLHLTMAFLSDECTVPLLLPPMGTESSAAAPAAPLSAAVFGAGHPAHAWSFLVCDCAEAAAPSEAPRRRGAVTPLQRFLASAWCSPTLVCETASWRMGGRRVLLPYTVYKVYRQLRSQELDGLRKAALDCIVMQANSPMASLRKTAMRALSDLVDMDISVLSLRAVEETVDMRLRDESSWVRQVSLDLLGRILEGSLAEAVGLAGAKRTSAEGSHGGLTFADACQVQMQARGICFGFTRPSEGSCLGSGLHEGAVDSPCVVTGLHGIAVSMCGFAAGSALLLFAEASLGLCAGQHALEEDDGVLDGTFKEVAQNLIDSMPLPADEKEAHEAYRMGLSAQSDGDLKEAVRWYARALKMENDPFERGYILYNLGIVFADNGEFSKAAKYYLMAVDQNYQLYSAWNNLGVMYHAQGVKAERDLRYERADALYEKAAEYWNRAANLAPGQYADAERWLLENGRAQGEWTLARQRVNDTAVIVRRQATKILSAFVLNHPDHPDVVPVTLDLLRRSTDSEALRNLVLGTFELLWFMDDEPTPEAARQLCRVVDASRSMIAAVGDVLQELLRRFRKSIGSRKNSKGYEFAIRRWTTLILNEFVRTKCGQGGAETPAGKRVKGVKGEPQAAESAEELWLMRRSLLSTLEAFSATQPKDLLVHLRPLTIYLALEDDSPPEDQWVAIKVCCILASVLPYVAERRGLMDHRQVQVDLQALIRSQPSSGVHEAVRCLCLVVKFVTGDLAQIVSHLNVAVPSLARLCAMAEQKNAGLERIQLLYMSRQAWVLASIMECLNIDDYVQIEGLSAEEQPKRRLLPRSDLKFDFVGDSVASTVLDLLLRLNAIGEPQLRAVAASCIGFFLKGHRGFTKDRRVVELLHSALSSSDLLLCRKALETLSALLSHFRSEADRESRAGATDFADSRDGRVAGSQGSQGSQIVPKTGKSGTTKTNSAIEAAQPLAAFADVVLSHITLAGSVGPAVGREPLERSPKKARSKRGRSAPCEEEEAPLQPSQPEAAEKAEGVLRVRVEALSVVRHLHQQGLVNPMTVLPKVFALTFAGDPRLSEPATAMLKEMLELRPSLLLNRLDEAFREAFLALLSAATTPVRLGEALVPQQLLGLGDVYMERFRKQKTLRDTFLRKALRELQRLQTTRSEERFAELAALGVVGVEDAGGSSGTRRGGTGRIPLRQQQQLLYAQFLASAVTSLPFSFENEPLLVIFECNHHLALHAGALLASNDGAVKEKEALTPEQVFMEALSIVSCVVLKAVLKREYNLSSEQCATFNPKELRQERIKAFPTGGFGRSEDGQVPARNRFPAGDWLEKIWPLVENFGRPEEIISYIRTITDADPWDDSKSRHEAKVDVLEGRRGRKGKGLKATKADASKGTKAAKMKETKPSAGRGRGRGRGEPKGKPAKKKGRRRGAYDSEDDSDWEEPGAPKRPRVQAQEPAEADDAAAQEESEEELEAEDAD</sequence>
<dbReference type="InterPro" id="IPR010982">
    <property type="entry name" value="Lambda_DNA-bd_dom_sf"/>
</dbReference>
<evidence type="ECO:0000256" key="4">
    <source>
        <dbReference type="PROSITE-ProRule" id="PRU00339"/>
    </source>
</evidence>
<name>A0A812SM66_9DINO</name>
<dbReference type="GO" id="GO:0008824">
    <property type="term" value="F:cyanate hydratase activity"/>
    <property type="evidence" value="ECO:0007669"/>
    <property type="project" value="UniProtKB-UniRule"/>
</dbReference>
<feature type="compositionally biased region" description="Basic and acidic residues" evidence="5">
    <location>
        <begin position="1701"/>
        <end position="1718"/>
    </location>
</feature>
<dbReference type="InterPro" id="IPR019734">
    <property type="entry name" value="TPR_rpt"/>
</dbReference>
<dbReference type="HAMAP" id="MF_00535">
    <property type="entry name" value="Cyanate_hydrat"/>
    <property type="match status" value="1"/>
</dbReference>
<dbReference type="PANTHER" id="PTHR34186">
    <property type="entry name" value="CYANATE HYDRATASE"/>
    <property type="match status" value="1"/>
</dbReference>
<dbReference type="SUPFAM" id="SSF48452">
    <property type="entry name" value="TPR-like"/>
    <property type="match status" value="1"/>
</dbReference>
<keyword evidence="2 3" id="KW-0456">Lyase</keyword>
<comment type="catalytic activity">
    <reaction evidence="3">
        <text>cyanate + hydrogencarbonate + 3 H(+) = NH4(+) + 2 CO2</text>
        <dbReference type="Rhea" id="RHEA:11120"/>
        <dbReference type="ChEBI" id="CHEBI:15378"/>
        <dbReference type="ChEBI" id="CHEBI:16526"/>
        <dbReference type="ChEBI" id="CHEBI:17544"/>
        <dbReference type="ChEBI" id="CHEBI:28938"/>
        <dbReference type="ChEBI" id="CHEBI:29195"/>
        <dbReference type="EC" id="4.2.1.104"/>
    </reaction>
</comment>
<feature type="compositionally biased region" description="Acidic residues" evidence="5">
    <location>
        <begin position="1772"/>
        <end position="1793"/>
    </location>
</feature>
<comment type="caution">
    <text evidence="7">The sequence shown here is derived from an EMBL/GenBank/DDBJ whole genome shotgun (WGS) entry which is preliminary data.</text>
</comment>
<dbReference type="Pfam" id="PF02560">
    <property type="entry name" value="Cyanate_lyase"/>
    <property type="match status" value="1"/>
</dbReference>
<feature type="compositionally biased region" description="Basic and acidic residues" evidence="5">
    <location>
        <begin position="1674"/>
        <end position="1690"/>
    </location>
</feature>
<dbReference type="PANTHER" id="PTHR34186:SF2">
    <property type="entry name" value="CYANATE HYDRATASE"/>
    <property type="match status" value="1"/>
</dbReference>
<dbReference type="GO" id="GO:0003677">
    <property type="term" value="F:DNA binding"/>
    <property type="evidence" value="ECO:0007669"/>
    <property type="project" value="InterPro"/>
</dbReference>
<reference evidence="7" key="1">
    <citation type="submission" date="2021-02" db="EMBL/GenBank/DDBJ databases">
        <authorList>
            <person name="Dougan E. K."/>
            <person name="Rhodes N."/>
            <person name="Thang M."/>
            <person name="Chan C."/>
        </authorList>
    </citation>
    <scope>NUCLEOTIDE SEQUENCE</scope>
</reference>
<evidence type="ECO:0000256" key="2">
    <source>
        <dbReference type="ARBA" id="ARBA00023239"/>
    </source>
</evidence>
<dbReference type="PROSITE" id="PS50005">
    <property type="entry name" value="TPR"/>
    <property type="match status" value="1"/>
</dbReference>
<dbReference type="NCBIfam" id="NF002725">
    <property type="entry name" value="PRK02603.1"/>
    <property type="match status" value="1"/>
</dbReference>
<dbReference type="InterPro" id="IPR024986">
    <property type="entry name" value="Nipped-B_C"/>
</dbReference>
<feature type="region of interest" description="Disordered" evidence="5">
    <location>
        <begin position="1235"/>
        <end position="1272"/>
    </location>
</feature>
<dbReference type="Gene3D" id="3.30.1160.10">
    <property type="entry name" value="Cyanate lyase, C-terminal domain"/>
    <property type="match status" value="1"/>
</dbReference>
<dbReference type="PRINTS" id="PR01693">
    <property type="entry name" value="CYANASE"/>
</dbReference>
<feature type="compositionally biased region" description="Basic residues" evidence="5">
    <location>
        <begin position="1735"/>
        <end position="1744"/>
    </location>
</feature>
<dbReference type="SUPFAM" id="SSF55234">
    <property type="entry name" value="Cyanase C-terminal domain"/>
    <property type="match status" value="1"/>
</dbReference>
<gene>
    <name evidence="7" type="primary">CYN</name>
    <name evidence="7" type="ORF">SNAT2548_LOCUS27585</name>
</gene>
<dbReference type="SMART" id="SM00028">
    <property type="entry name" value="TPR"/>
    <property type="match status" value="3"/>
</dbReference>
<evidence type="ECO:0000256" key="1">
    <source>
        <dbReference type="ARBA" id="ARBA00003561"/>
    </source>
</evidence>
<evidence type="ECO:0000259" key="6">
    <source>
        <dbReference type="SMART" id="SM01116"/>
    </source>
</evidence>
<dbReference type="InterPro" id="IPR011990">
    <property type="entry name" value="TPR-like_helical_dom_sf"/>
</dbReference>
<dbReference type="Gene3D" id="1.10.260.40">
    <property type="entry name" value="lambda repressor-like DNA-binding domains"/>
    <property type="match status" value="1"/>
</dbReference>
<evidence type="ECO:0000256" key="3">
    <source>
        <dbReference type="HAMAP-Rule" id="MF_03139"/>
    </source>
</evidence>
<evidence type="ECO:0000256" key="5">
    <source>
        <dbReference type="SAM" id="MobiDB-lite"/>
    </source>
</evidence>
<dbReference type="InterPro" id="IPR016024">
    <property type="entry name" value="ARM-type_fold"/>
</dbReference>
<keyword evidence="4" id="KW-0802">TPR repeat</keyword>
<feature type="region of interest" description="Disordered" evidence="5">
    <location>
        <begin position="1671"/>
        <end position="1793"/>
    </location>
</feature>
<dbReference type="InterPro" id="IPR003712">
    <property type="entry name" value="Cyanate_lyase_C"/>
</dbReference>
<comment type="similarity">
    <text evidence="3">Belongs to the cyanase family.</text>
</comment>
<dbReference type="OrthoDB" id="431027at2759"/>
<dbReference type="SUPFAM" id="SSF47413">
    <property type="entry name" value="lambda repressor-like DNA-binding domains"/>
    <property type="match status" value="1"/>
</dbReference>